<dbReference type="Proteomes" id="UP000218765">
    <property type="component" value="Chromosome"/>
</dbReference>
<keyword evidence="3" id="KW-0808">Transferase</keyword>
<evidence type="ECO:0000313" key="3">
    <source>
        <dbReference type="EMBL" id="BAZ94545.1"/>
    </source>
</evidence>
<dbReference type="GO" id="GO:0016757">
    <property type="term" value="F:glycosyltransferase activity"/>
    <property type="evidence" value="ECO:0007669"/>
    <property type="project" value="TreeGrafter"/>
</dbReference>
<proteinExistence type="predicted"/>
<keyword evidence="4" id="KW-1185">Reference proteome</keyword>
<dbReference type="SUPFAM" id="SSF53756">
    <property type="entry name" value="UDP-Glycosyltransferase/glycogen phosphorylase"/>
    <property type="match status" value="1"/>
</dbReference>
<name>A0A1Z4VSV5_9GAMM</name>
<dbReference type="Gene3D" id="3.40.50.2000">
    <property type="entry name" value="Glycogen Phosphorylase B"/>
    <property type="match status" value="2"/>
</dbReference>
<feature type="domain" description="Glycosyltransferase subfamily 4-like N-terminal" evidence="2">
    <location>
        <begin position="7"/>
        <end position="153"/>
    </location>
</feature>
<dbReference type="EMBL" id="AP018052">
    <property type="protein sequence ID" value="BAZ94545.1"/>
    <property type="molecule type" value="Genomic_DNA"/>
</dbReference>
<dbReference type="RefSeq" id="WP_096366623.1">
    <property type="nucleotide sequence ID" value="NZ_AP018052.1"/>
</dbReference>
<gene>
    <name evidence="3" type="ORF">FOKN1_2168</name>
</gene>
<dbReference type="KEGG" id="ttc:FOKN1_2168"/>
<dbReference type="Pfam" id="PF00534">
    <property type="entry name" value="Glycos_transf_1"/>
    <property type="match status" value="1"/>
</dbReference>
<evidence type="ECO:0000259" key="1">
    <source>
        <dbReference type="Pfam" id="PF00534"/>
    </source>
</evidence>
<organism evidence="3 4">
    <name type="scientific">Thiohalobacter thiocyanaticus</name>
    <dbReference type="NCBI Taxonomy" id="585455"/>
    <lineage>
        <taxon>Bacteria</taxon>
        <taxon>Pseudomonadati</taxon>
        <taxon>Pseudomonadota</taxon>
        <taxon>Gammaproteobacteria</taxon>
        <taxon>Thiohalobacterales</taxon>
        <taxon>Thiohalobacteraceae</taxon>
        <taxon>Thiohalobacter</taxon>
    </lineage>
</organism>
<evidence type="ECO:0000313" key="4">
    <source>
        <dbReference type="Proteomes" id="UP000218765"/>
    </source>
</evidence>
<dbReference type="InterPro" id="IPR001296">
    <property type="entry name" value="Glyco_trans_1"/>
</dbReference>
<dbReference type="Pfam" id="PF13477">
    <property type="entry name" value="Glyco_trans_4_2"/>
    <property type="match status" value="1"/>
</dbReference>
<dbReference type="CDD" id="cd03808">
    <property type="entry name" value="GT4_CapM-like"/>
    <property type="match status" value="1"/>
</dbReference>
<protein>
    <submittedName>
        <fullName evidence="3">Glycosyltransferase</fullName>
    </submittedName>
</protein>
<feature type="domain" description="Glycosyl transferase family 1" evidence="1">
    <location>
        <begin position="185"/>
        <end position="349"/>
    </location>
</feature>
<dbReference type="PANTHER" id="PTHR12526">
    <property type="entry name" value="GLYCOSYLTRANSFERASE"/>
    <property type="match status" value="1"/>
</dbReference>
<sequence length="376" mass="42221">MYENKTVLFAANRGYALLSSRRELINRFLADGWQVVLATANDEDSRVLEDLGASLEPMTFNRGGVSPLADWCAYRRFRQIIRKWTPSLVQLFHAKPVIMGTVIARGELGQSVKIVNTITGLGHAFVKGGLVTQIASAGYRMALPRADITIFQNRDDRAMFLKNHWLPDASAELIAGSGVPLDRFTYINRIDHDPERPVVVMLGRLLNQKGIPEFERIARRVRKEIPQARFCLAGEEEPNHPDSVSMDWLSKASDVEYLGRLSDVVPLLEKADLLLFPSYYREGVPRVVMEAAATGLATVAFDVPGVREAVRNGETGYLVPERDVEAMTVRVLELLRDHSRRLKMGRRANELARSAFDIHAVQEAYLGVYRSLGIYI</sequence>
<accession>A0A1Z4VSV5</accession>
<dbReference type="OrthoDB" id="9775208at2"/>
<reference evidence="3 4" key="1">
    <citation type="submission" date="2017-05" db="EMBL/GenBank/DDBJ databases">
        <title>Thiocyanate degradation by Thiohalobacter thiocyanaticus FOKN1.</title>
        <authorList>
            <person name="Oshiki M."/>
            <person name="Fukushima T."/>
            <person name="Kawano S."/>
            <person name="Nakagawa J."/>
        </authorList>
    </citation>
    <scope>NUCLEOTIDE SEQUENCE [LARGE SCALE GENOMIC DNA]</scope>
    <source>
        <strain evidence="3 4">FOKN1</strain>
    </source>
</reference>
<dbReference type="InterPro" id="IPR028098">
    <property type="entry name" value="Glyco_trans_4-like_N"/>
</dbReference>
<dbReference type="PANTHER" id="PTHR12526:SF638">
    <property type="entry name" value="SPORE COAT PROTEIN SA"/>
    <property type="match status" value="1"/>
</dbReference>
<evidence type="ECO:0000259" key="2">
    <source>
        <dbReference type="Pfam" id="PF13477"/>
    </source>
</evidence>
<dbReference type="AlphaFoldDB" id="A0A1Z4VSV5"/>